<organism evidence="1">
    <name type="scientific">marine metagenome</name>
    <dbReference type="NCBI Taxonomy" id="408172"/>
    <lineage>
        <taxon>unclassified sequences</taxon>
        <taxon>metagenomes</taxon>
        <taxon>ecological metagenomes</taxon>
    </lineage>
</organism>
<dbReference type="AlphaFoldDB" id="A0A381NCA9"/>
<evidence type="ECO:0000313" key="1">
    <source>
        <dbReference type="EMBL" id="SUZ52240.1"/>
    </source>
</evidence>
<reference evidence="1" key="1">
    <citation type="submission" date="2018-05" db="EMBL/GenBank/DDBJ databases">
        <authorList>
            <person name="Lanie J.A."/>
            <person name="Ng W.-L."/>
            <person name="Kazmierczak K.M."/>
            <person name="Andrzejewski T.M."/>
            <person name="Davidsen T.M."/>
            <person name="Wayne K.J."/>
            <person name="Tettelin H."/>
            <person name="Glass J.I."/>
            <person name="Rusch D."/>
            <person name="Podicherti R."/>
            <person name="Tsui H.-C.T."/>
            <person name="Winkler M.E."/>
        </authorList>
    </citation>
    <scope>NUCLEOTIDE SEQUENCE</scope>
</reference>
<protein>
    <submittedName>
        <fullName evidence="1">Uncharacterized protein</fullName>
    </submittedName>
</protein>
<name>A0A381NCA9_9ZZZZ</name>
<gene>
    <name evidence="1" type="ORF">METZ01_LOCUS5094</name>
</gene>
<accession>A0A381NCA9</accession>
<proteinExistence type="predicted"/>
<dbReference type="EMBL" id="UINC01000264">
    <property type="protein sequence ID" value="SUZ52240.1"/>
    <property type="molecule type" value="Genomic_DNA"/>
</dbReference>
<sequence>MKNILTFILFLVFSSVLIAQTFDTNVSNVNAKFHKVLKDVAYGKVDKNTEIDGNKYYYKKPQEAVINLNDGYKPIRIKTNYNIIKETFEVESEDGTLNLRPDKVNSISFSDANFVAYQGSFYKLITKANNFSIIKAVLLEAVEPDYQVGIQDKPNLRYKKADKLYIQSGDKKKLIKVNKKYISKLFEDSKQGEIKKFLKAKKISIRDDADLKLLFDAFQDNLK</sequence>